<evidence type="ECO:0000313" key="5">
    <source>
        <dbReference type="EMBL" id="SVC03021.1"/>
    </source>
</evidence>
<proteinExistence type="inferred from homology"/>
<feature type="domain" description="Ribosome maturation factor RimP C-terminal" evidence="4">
    <location>
        <begin position="87"/>
        <end position="151"/>
    </location>
</feature>
<evidence type="ECO:0008006" key="6">
    <source>
        <dbReference type="Google" id="ProtNLM"/>
    </source>
</evidence>
<accession>A0A382IWT1</accession>
<dbReference type="GO" id="GO:0006412">
    <property type="term" value="P:translation"/>
    <property type="evidence" value="ECO:0007669"/>
    <property type="project" value="TreeGrafter"/>
</dbReference>
<name>A0A382IWT1_9ZZZZ</name>
<keyword evidence="1" id="KW-0963">Cytoplasm</keyword>
<dbReference type="EMBL" id="UINC01069556">
    <property type="protein sequence ID" value="SVC03021.1"/>
    <property type="molecule type" value="Genomic_DNA"/>
</dbReference>
<evidence type="ECO:0000256" key="1">
    <source>
        <dbReference type="ARBA" id="ARBA00022490"/>
    </source>
</evidence>
<dbReference type="HAMAP" id="MF_01077">
    <property type="entry name" value="RimP"/>
    <property type="match status" value="1"/>
</dbReference>
<dbReference type="Gene3D" id="3.30.300.70">
    <property type="entry name" value="RimP-like superfamily, N-terminal"/>
    <property type="match status" value="1"/>
</dbReference>
<dbReference type="InterPro" id="IPR035956">
    <property type="entry name" value="RimP_N_sf"/>
</dbReference>
<dbReference type="Gene3D" id="2.30.30.180">
    <property type="entry name" value="Ribosome maturation factor RimP, C-terminal domain"/>
    <property type="match status" value="1"/>
</dbReference>
<dbReference type="Pfam" id="PF02576">
    <property type="entry name" value="RimP_N"/>
    <property type="match status" value="1"/>
</dbReference>
<keyword evidence="2" id="KW-0690">Ribosome biogenesis</keyword>
<evidence type="ECO:0000256" key="2">
    <source>
        <dbReference type="ARBA" id="ARBA00022517"/>
    </source>
</evidence>
<organism evidence="5">
    <name type="scientific">marine metagenome</name>
    <dbReference type="NCBI Taxonomy" id="408172"/>
    <lineage>
        <taxon>unclassified sequences</taxon>
        <taxon>metagenomes</taxon>
        <taxon>ecological metagenomes</taxon>
    </lineage>
</organism>
<dbReference type="PANTHER" id="PTHR33867">
    <property type="entry name" value="RIBOSOME MATURATION FACTOR RIMP"/>
    <property type="match status" value="1"/>
</dbReference>
<dbReference type="PANTHER" id="PTHR33867:SF1">
    <property type="entry name" value="RIBOSOME MATURATION FACTOR RIMP"/>
    <property type="match status" value="1"/>
</dbReference>
<dbReference type="InterPro" id="IPR028989">
    <property type="entry name" value="RimP_N"/>
</dbReference>
<dbReference type="CDD" id="cd01734">
    <property type="entry name" value="YlxS_C"/>
    <property type="match status" value="1"/>
</dbReference>
<dbReference type="InterPro" id="IPR028998">
    <property type="entry name" value="RimP_C"/>
</dbReference>
<dbReference type="FunFam" id="3.30.300.70:FF:000001">
    <property type="entry name" value="Ribosome maturation factor RimP"/>
    <property type="match status" value="1"/>
</dbReference>
<gene>
    <name evidence="5" type="ORF">METZ01_LOCUS255875</name>
</gene>
<dbReference type="Pfam" id="PF17384">
    <property type="entry name" value="DUF150_C"/>
    <property type="match status" value="1"/>
</dbReference>
<dbReference type="GO" id="GO:0005829">
    <property type="term" value="C:cytosol"/>
    <property type="evidence" value="ECO:0007669"/>
    <property type="project" value="TreeGrafter"/>
</dbReference>
<dbReference type="AlphaFoldDB" id="A0A382IWT1"/>
<evidence type="ECO:0000259" key="3">
    <source>
        <dbReference type="Pfam" id="PF02576"/>
    </source>
</evidence>
<feature type="domain" description="Ribosome maturation factor RimP N-terminal" evidence="3">
    <location>
        <begin position="12"/>
        <end position="84"/>
    </location>
</feature>
<evidence type="ECO:0000259" key="4">
    <source>
        <dbReference type="Pfam" id="PF17384"/>
    </source>
</evidence>
<dbReference type="GO" id="GO:0000028">
    <property type="term" value="P:ribosomal small subunit assembly"/>
    <property type="evidence" value="ECO:0007669"/>
    <property type="project" value="TreeGrafter"/>
</dbReference>
<dbReference type="SUPFAM" id="SSF75420">
    <property type="entry name" value="YhbC-like, N-terminal domain"/>
    <property type="match status" value="1"/>
</dbReference>
<dbReference type="SUPFAM" id="SSF74942">
    <property type="entry name" value="YhbC-like, C-terminal domain"/>
    <property type="match status" value="1"/>
</dbReference>
<protein>
    <recommendedName>
        <fullName evidence="6">Ribosome maturation factor RimP N-terminal domain-containing protein</fullName>
    </recommendedName>
</protein>
<dbReference type="InterPro" id="IPR003728">
    <property type="entry name" value="Ribosome_maturation_RimP"/>
</dbReference>
<reference evidence="5" key="1">
    <citation type="submission" date="2018-05" db="EMBL/GenBank/DDBJ databases">
        <authorList>
            <person name="Lanie J.A."/>
            <person name="Ng W.-L."/>
            <person name="Kazmierczak K.M."/>
            <person name="Andrzejewski T.M."/>
            <person name="Davidsen T.M."/>
            <person name="Wayne K.J."/>
            <person name="Tettelin H."/>
            <person name="Glass J.I."/>
            <person name="Rusch D."/>
            <person name="Podicherti R."/>
            <person name="Tsui H.-C.T."/>
            <person name="Winkler M.E."/>
        </authorList>
    </citation>
    <scope>NUCLEOTIDE SEQUENCE</scope>
</reference>
<sequence length="152" mass="16883">MVQPSRDDLVELVEPTVVALGYELADLEAHFRGSQGVLRLFIDTDAGITLEDCAIVSRQVSGVLDVADSIAGDYKLEVSSPGLDRRLAKREHYDRYVGSLVKVRLKHLVQGRRRLKGLLLSRDSENVFLRLGDKDISISLAEIETARLVPDL</sequence>
<dbReference type="InterPro" id="IPR036847">
    <property type="entry name" value="RimP_C_sf"/>
</dbReference>